<keyword evidence="3" id="KW-1185">Reference proteome</keyword>
<feature type="transmembrane region" description="Helical" evidence="1">
    <location>
        <begin position="34"/>
        <end position="55"/>
    </location>
</feature>
<evidence type="ECO:0000313" key="3">
    <source>
        <dbReference type="Proteomes" id="UP001449795"/>
    </source>
</evidence>
<proteinExistence type="predicted"/>
<organism evidence="2 3">
    <name type="scientific">Nguyenibacter vanlangensis</name>
    <dbReference type="NCBI Taxonomy" id="1216886"/>
    <lineage>
        <taxon>Bacteria</taxon>
        <taxon>Pseudomonadati</taxon>
        <taxon>Pseudomonadota</taxon>
        <taxon>Alphaproteobacteria</taxon>
        <taxon>Acetobacterales</taxon>
        <taxon>Acetobacteraceae</taxon>
        <taxon>Nguyenibacter</taxon>
    </lineage>
</organism>
<evidence type="ECO:0000256" key="1">
    <source>
        <dbReference type="SAM" id="Phobius"/>
    </source>
</evidence>
<evidence type="ECO:0008006" key="4">
    <source>
        <dbReference type="Google" id="ProtNLM"/>
    </source>
</evidence>
<accession>A0ABZ3D5Z7</accession>
<keyword evidence="1" id="KW-0472">Membrane</keyword>
<protein>
    <recommendedName>
        <fullName evidence="4">MFS transporter</fullName>
    </recommendedName>
</protein>
<dbReference type="EMBL" id="CP152276">
    <property type="protein sequence ID" value="XAE43030.1"/>
    <property type="molecule type" value="Genomic_DNA"/>
</dbReference>
<keyword evidence="1" id="KW-0812">Transmembrane</keyword>
<feature type="transmembrane region" description="Helical" evidence="1">
    <location>
        <begin position="83"/>
        <end position="103"/>
    </location>
</feature>
<reference evidence="2 3" key="1">
    <citation type="submission" date="2024-04" db="EMBL/GenBank/DDBJ databases">
        <title>Complete genome sequence of Nguyenibacter vanlangesis HBCM-1154, a strain capable of nitrogen fixation, IAA production, and phosphorus solubilization isolated from sugarcane soil.</title>
        <authorList>
            <person name="MY HANH P."/>
        </authorList>
    </citation>
    <scope>NUCLEOTIDE SEQUENCE [LARGE SCALE GENOMIC DNA]</scope>
    <source>
        <strain evidence="2 3">HBCM 1154</strain>
    </source>
</reference>
<sequence length="154" mass="15395">MIPAPGGRFAIVTVVASTAAAIAMLMMGPLLDGLLLLLRDVFGVLALPFSFLFGMAGNSDHAARLDHVMGGMGAGLPRHPARALGAAALCALNAVLFLLAHFSQAPGTGARLLTGGAAATALAAGWLGGPAVALVLLPGLIAEIRVAARPLTRT</sequence>
<feature type="transmembrane region" description="Helical" evidence="1">
    <location>
        <begin position="9"/>
        <end position="28"/>
    </location>
</feature>
<name>A0ABZ3D5Z7_9PROT</name>
<feature type="transmembrane region" description="Helical" evidence="1">
    <location>
        <begin position="123"/>
        <end position="144"/>
    </location>
</feature>
<keyword evidence="1" id="KW-1133">Transmembrane helix</keyword>
<gene>
    <name evidence="2" type="ORF">AAC691_00625</name>
</gene>
<evidence type="ECO:0000313" key="2">
    <source>
        <dbReference type="EMBL" id="XAE43030.1"/>
    </source>
</evidence>
<dbReference type="RefSeq" id="WP_342628625.1">
    <property type="nucleotide sequence ID" value="NZ_CP152276.1"/>
</dbReference>
<dbReference type="Proteomes" id="UP001449795">
    <property type="component" value="Chromosome"/>
</dbReference>